<dbReference type="GO" id="GO:0009927">
    <property type="term" value="F:histidine phosphotransfer kinase activity"/>
    <property type="evidence" value="ECO:0007669"/>
    <property type="project" value="UniProtKB-UniRule"/>
</dbReference>
<feature type="domain" description="HPt" evidence="5">
    <location>
        <begin position="38"/>
        <end position="133"/>
    </location>
</feature>
<dbReference type="PANTHER" id="PTHR28242:SF43">
    <property type="entry name" value="HISTIDINE-CONTAINING PHOSPHOTRANSFER PROTEIN 4"/>
    <property type="match status" value="1"/>
</dbReference>
<dbReference type="Pfam" id="PF01627">
    <property type="entry name" value="Hpt"/>
    <property type="match status" value="1"/>
</dbReference>
<keyword evidence="3" id="KW-0597">Phosphoprotein</keyword>
<organism evidence="6 7">
    <name type="scientific">Heracleum sosnowskyi</name>
    <dbReference type="NCBI Taxonomy" id="360622"/>
    <lineage>
        <taxon>Eukaryota</taxon>
        <taxon>Viridiplantae</taxon>
        <taxon>Streptophyta</taxon>
        <taxon>Embryophyta</taxon>
        <taxon>Tracheophyta</taxon>
        <taxon>Spermatophyta</taxon>
        <taxon>Magnoliopsida</taxon>
        <taxon>eudicotyledons</taxon>
        <taxon>Gunneridae</taxon>
        <taxon>Pentapetalae</taxon>
        <taxon>asterids</taxon>
        <taxon>campanulids</taxon>
        <taxon>Apiales</taxon>
        <taxon>Apiaceae</taxon>
        <taxon>Apioideae</taxon>
        <taxon>apioid superclade</taxon>
        <taxon>Tordylieae</taxon>
        <taxon>Tordyliinae</taxon>
        <taxon>Heracleum</taxon>
    </lineage>
</organism>
<comment type="subcellular location">
    <subcellularLocation>
        <location evidence="4">Cytoplasm</location>
        <location evidence="4">Cytosol</location>
    </subcellularLocation>
    <subcellularLocation>
        <location evidence="4">Nucleus</location>
    </subcellularLocation>
</comment>
<dbReference type="GO" id="GO:0000160">
    <property type="term" value="P:phosphorelay signal transduction system"/>
    <property type="evidence" value="ECO:0007669"/>
    <property type="project" value="UniProtKB-UniRule"/>
</dbReference>
<dbReference type="AlphaFoldDB" id="A0AAD8H5Y8"/>
<gene>
    <name evidence="6" type="ORF">POM88_044681</name>
</gene>
<dbReference type="GO" id="GO:0043424">
    <property type="term" value="F:protein histidine kinase binding"/>
    <property type="evidence" value="ECO:0007669"/>
    <property type="project" value="UniProtKB-UniRule"/>
</dbReference>
<dbReference type="PROSITE" id="PS50894">
    <property type="entry name" value="HPT"/>
    <property type="match status" value="1"/>
</dbReference>
<dbReference type="InterPro" id="IPR036641">
    <property type="entry name" value="HPT_dom_sf"/>
</dbReference>
<dbReference type="GO" id="GO:0005829">
    <property type="term" value="C:cytosol"/>
    <property type="evidence" value="ECO:0007669"/>
    <property type="project" value="UniProtKB-SubCell"/>
</dbReference>
<keyword evidence="7" id="KW-1185">Reference proteome</keyword>
<keyword evidence="2 4" id="KW-0902">Two-component regulatory system</keyword>
<sequence length="150" mass="17676">MERNQMHRRLANMKKSLLDQGFLDEQFLRLEELQDASNPNFVEEVVTLYYRDSARLILNIQQSLDNIPLDFAKLDGHIHQLKGSSSSIGDKKVKNECTKFHEHCHARNADRCMRTFQQLQKDYSILRNKLKTYFQLARQVGPIDMARRPK</sequence>
<evidence type="ECO:0000313" key="6">
    <source>
        <dbReference type="EMBL" id="KAK1360207.1"/>
    </source>
</evidence>
<evidence type="ECO:0000256" key="1">
    <source>
        <dbReference type="ARBA" id="ARBA00022864"/>
    </source>
</evidence>
<comment type="function">
    <text evidence="4">Functions as a two-component phosphorelay mediators between cytokinin sensor histidine kinases and response regulators (B-type ARRs). Plays an important role in propagating cytokinin signal transduction.</text>
</comment>
<accession>A0AAD8H5Y8</accession>
<evidence type="ECO:0000256" key="2">
    <source>
        <dbReference type="ARBA" id="ARBA00023012"/>
    </source>
</evidence>
<evidence type="ECO:0000313" key="7">
    <source>
        <dbReference type="Proteomes" id="UP001237642"/>
    </source>
</evidence>
<evidence type="ECO:0000256" key="3">
    <source>
        <dbReference type="PROSITE-ProRule" id="PRU00110"/>
    </source>
</evidence>
<dbReference type="GO" id="GO:0009736">
    <property type="term" value="P:cytokinin-activated signaling pathway"/>
    <property type="evidence" value="ECO:0007669"/>
    <property type="project" value="UniProtKB-KW"/>
</dbReference>
<evidence type="ECO:0000259" key="5">
    <source>
        <dbReference type="PROSITE" id="PS50894"/>
    </source>
</evidence>
<comment type="caution">
    <text evidence="6">The sequence shown here is derived from an EMBL/GenBank/DDBJ whole genome shotgun (WGS) entry which is preliminary data.</text>
</comment>
<dbReference type="InterPro" id="IPR008207">
    <property type="entry name" value="Sig_transdc_His_kin_Hpt_dom"/>
</dbReference>
<dbReference type="PANTHER" id="PTHR28242">
    <property type="entry name" value="PHOSPHORELAY INTERMEDIATE PROTEIN YPD1"/>
    <property type="match status" value="1"/>
</dbReference>
<feature type="modified residue" description="Phosphohistidine" evidence="3">
    <location>
        <position position="79"/>
    </location>
</feature>
<evidence type="ECO:0000256" key="4">
    <source>
        <dbReference type="RuleBase" id="RU369004"/>
    </source>
</evidence>
<dbReference type="FunFam" id="1.20.120.160:FF:000005">
    <property type="entry name" value="Histidine-containing phosphotransfer protein 4"/>
    <property type="match status" value="1"/>
</dbReference>
<proteinExistence type="predicted"/>
<name>A0AAD8H5Y8_9APIA</name>
<dbReference type="Proteomes" id="UP001237642">
    <property type="component" value="Unassembled WGS sequence"/>
</dbReference>
<dbReference type="SUPFAM" id="SSF47226">
    <property type="entry name" value="Histidine-containing phosphotransfer domain, HPT domain"/>
    <property type="match status" value="1"/>
</dbReference>
<reference evidence="6" key="1">
    <citation type="submission" date="2023-02" db="EMBL/GenBank/DDBJ databases">
        <title>Genome of toxic invasive species Heracleum sosnowskyi carries increased number of genes despite the absence of recent whole-genome duplications.</title>
        <authorList>
            <person name="Schelkunov M."/>
            <person name="Shtratnikova V."/>
            <person name="Makarenko M."/>
            <person name="Klepikova A."/>
            <person name="Omelchenko D."/>
            <person name="Novikova G."/>
            <person name="Obukhova E."/>
            <person name="Bogdanov V."/>
            <person name="Penin A."/>
            <person name="Logacheva M."/>
        </authorList>
    </citation>
    <scope>NUCLEOTIDE SEQUENCE</scope>
    <source>
        <strain evidence="6">Hsosn_3</strain>
        <tissue evidence="6">Leaf</tissue>
    </source>
</reference>
<reference evidence="6" key="2">
    <citation type="submission" date="2023-05" db="EMBL/GenBank/DDBJ databases">
        <authorList>
            <person name="Schelkunov M.I."/>
        </authorList>
    </citation>
    <scope>NUCLEOTIDE SEQUENCE</scope>
    <source>
        <strain evidence="6">Hsosn_3</strain>
        <tissue evidence="6">Leaf</tissue>
    </source>
</reference>
<dbReference type="InterPro" id="IPR045871">
    <property type="entry name" value="AHP1-5/YPD1"/>
</dbReference>
<comment type="domain">
    <text evidence="4">Histidine-containing phosphotransfer domain (HPt) contains an active histidine that mediates the phosphotransfer.</text>
</comment>
<protein>
    <recommendedName>
        <fullName evidence="4">Histidine-containing phosphotransfer protein</fullName>
    </recommendedName>
</protein>
<dbReference type="EMBL" id="JAUIZM010000010">
    <property type="protein sequence ID" value="KAK1360207.1"/>
    <property type="molecule type" value="Genomic_DNA"/>
</dbReference>
<dbReference type="Gene3D" id="1.20.120.160">
    <property type="entry name" value="HPT domain"/>
    <property type="match status" value="1"/>
</dbReference>
<dbReference type="GO" id="GO:0005634">
    <property type="term" value="C:nucleus"/>
    <property type="evidence" value="ECO:0007669"/>
    <property type="project" value="UniProtKB-SubCell"/>
</dbReference>
<keyword evidence="1 4" id="KW-0932">Cytokinin signaling pathway</keyword>